<dbReference type="Proteomes" id="UP000316184">
    <property type="component" value="Unassembled WGS sequence"/>
</dbReference>
<dbReference type="PANTHER" id="PTHR42813">
    <property type="entry name" value="ZINC-TYPE ALCOHOL DEHYDROGENASE-LIKE"/>
    <property type="match status" value="1"/>
</dbReference>
<protein>
    <submittedName>
        <fullName evidence="5">Alcohol dehydrogenase</fullName>
    </submittedName>
</protein>
<evidence type="ECO:0000256" key="3">
    <source>
        <dbReference type="ARBA" id="ARBA00022833"/>
    </source>
</evidence>
<dbReference type="SUPFAM" id="SSF51735">
    <property type="entry name" value="NAD(P)-binding Rossmann-fold domains"/>
    <property type="match status" value="1"/>
</dbReference>
<dbReference type="EMBL" id="VIWX01000001">
    <property type="protein sequence ID" value="TWG07737.1"/>
    <property type="molecule type" value="Genomic_DNA"/>
</dbReference>
<keyword evidence="3" id="KW-0862">Zinc</keyword>
<feature type="domain" description="Alcohol dehydrogenase-like N-terminal" evidence="4">
    <location>
        <begin position="100"/>
        <end position="218"/>
    </location>
</feature>
<comment type="cofactor">
    <cofactor evidence="1">
        <name>Zn(2+)</name>
        <dbReference type="ChEBI" id="CHEBI:29105"/>
    </cofactor>
</comment>
<dbReference type="Gene3D" id="3.90.180.10">
    <property type="entry name" value="Medium-chain alcohol dehydrogenases, catalytic domain"/>
    <property type="match status" value="1"/>
</dbReference>
<gene>
    <name evidence="5" type="ORF">FHU35_11355</name>
</gene>
<evidence type="ECO:0000256" key="1">
    <source>
        <dbReference type="ARBA" id="ARBA00001947"/>
    </source>
</evidence>
<dbReference type="InterPro" id="IPR036291">
    <property type="entry name" value="NAD(P)-bd_dom_sf"/>
</dbReference>
<dbReference type="OrthoDB" id="241504at2"/>
<dbReference type="RefSeq" id="WP_145736018.1">
    <property type="nucleotide sequence ID" value="NZ_VIWX01000001.1"/>
</dbReference>
<dbReference type="GO" id="GO:0046872">
    <property type="term" value="F:metal ion binding"/>
    <property type="evidence" value="ECO:0007669"/>
    <property type="project" value="UniProtKB-KW"/>
</dbReference>
<evidence type="ECO:0000259" key="4">
    <source>
        <dbReference type="Pfam" id="PF08240"/>
    </source>
</evidence>
<sequence>MGTSGSAARIVDEAFGYPEGRQHAPHGWFRHLAGVATATSGPTLMRVALDRSADQRFERLKAAARGRGRKASGPTMRSLVASPGGQLRWCDVPAPHNPRPDEALVHPIAVATCDLDRAMGLGRTPFLLPFQFGHECVAEVTEVGEAVTSFRPGDRVVVPFQINCGRCQQCSAGLTGNCAAVPPISMYGFGLTGGHWGGVLADLVTVPFADGMLVRLPDGVDPAAAASVADNVSDGYRCVAPHLPALLEHDPDSEVLILGELGHRIPLSSSAMLYAALTAKALGARQVHFVDRREHVRRHAEAIGLHAHAPEDLRKLPPAPLVVDGTVTGPGLMTAITKTASDGVCASTASLRRTTRIPTALMYGRNISYHLARSHARAHIPAVLDLMASGALDAALVTSHLGALDAADRVIGEHLRGEATKTILTE</sequence>
<dbReference type="Pfam" id="PF08240">
    <property type="entry name" value="ADH_N"/>
    <property type="match status" value="1"/>
</dbReference>
<dbReference type="AlphaFoldDB" id="A0A561V7Z4"/>
<keyword evidence="6" id="KW-1185">Reference proteome</keyword>
<organism evidence="5 6">
    <name type="scientific">Saccharopolyspora dendranthemae</name>
    <dbReference type="NCBI Taxonomy" id="1181886"/>
    <lineage>
        <taxon>Bacteria</taxon>
        <taxon>Bacillati</taxon>
        <taxon>Actinomycetota</taxon>
        <taxon>Actinomycetes</taxon>
        <taxon>Pseudonocardiales</taxon>
        <taxon>Pseudonocardiaceae</taxon>
        <taxon>Saccharopolyspora</taxon>
    </lineage>
</organism>
<evidence type="ECO:0000256" key="2">
    <source>
        <dbReference type="ARBA" id="ARBA00022723"/>
    </source>
</evidence>
<comment type="caution">
    <text evidence="5">The sequence shown here is derived from an EMBL/GenBank/DDBJ whole genome shotgun (WGS) entry which is preliminary data.</text>
</comment>
<proteinExistence type="predicted"/>
<evidence type="ECO:0000313" key="6">
    <source>
        <dbReference type="Proteomes" id="UP000316184"/>
    </source>
</evidence>
<dbReference type="SUPFAM" id="SSF50129">
    <property type="entry name" value="GroES-like"/>
    <property type="match status" value="1"/>
</dbReference>
<name>A0A561V7Z4_9PSEU</name>
<keyword evidence="2" id="KW-0479">Metal-binding</keyword>
<evidence type="ECO:0000313" key="5">
    <source>
        <dbReference type="EMBL" id="TWG07737.1"/>
    </source>
</evidence>
<dbReference type="InterPro" id="IPR013154">
    <property type="entry name" value="ADH-like_N"/>
</dbReference>
<reference evidence="5 6" key="1">
    <citation type="submission" date="2019-06" db="EMBL/GenBank/DDBJ databases">
        <title>Sequencing the genomes of 1000 actinobacteria strains.</title>
        <authorList>
            <person name="Klenk H.-P."/>
        </authorList>
    </citation>
    <scope>NUCLEOTIDE SEQUENCE [LARGE SCALE GENOMIC DNA]</scope>
    <source>
        <strain evidence="5 6">DSM 46699</strain>
    </source>
</reference>
<dbReference type="InterPro" id="IPR011032">
    <property type="entry name" value="GroES-like_sf"/>
</dbReference>
<accession>A0A561V7Z4</accession>
<dbReference type="PANTHER" id="PTHR42813:SF7">
    <property type="entry name" value="ALCOHOL DEHYDROGENASE (ZN-DEPENDENT)-RELATED"/>
    <property type="match status" value="1"/>
</dbReference>